<dbReference type="Gene3D" id="2.60.110.10">
    <property type="entry name" value="Thaumatin"/>
    <property type="match status" value="1"/>
</dbReference>
<dbReference type="SMART" id="SM00205">
    <property type="entry name" value="THN"/>
    <property type="match status" value="1"/>
</dbReference>
<reference evidence="2" key="1">
    <citation type="submission" date="2021-03" db="EMBL/GenBank/DDBJ databases">
        <title>Revisited historic fungal species revealed as producer of novel bioactive compounds through whole genome sequencing and comparative genomics.</title>
        <authorList>
            <person name="Vignolle G.A."/>
            <person name="Hochenegger N."/>
            <person name="Mach R.L."/>
            <person name="Mach-Aigner A.R."/>
            <person name="Javad Rahimi M."/>
            <person name="Salim K.A."/>
            <person name="Chan C.M."/>
            <person name="Lim L.B.L."/>
            <person name="Cai F."/>
            <person name="Druzhinina I.S."/>
            <person name="U'Ren J.M."/>
            <person name="Derntl C."/>
        </authorList>
    </citation>
    <scope>NUCLEOTIDE SEQUENCE</scope>
    <source>
        <strain evidence="2">TUCIM 5799</strain>
    </source>
</reference>
<comment type="caution">
    <text evidence="2">The sequence shown here is derived from an EMBL/GenBank/DDBJ whole genome shotgun (WGS) entry which is preliminary data.</text>
</comment>
<organism evidence="2 3">
    <name type="scientific">Neoarthrinium moseri</name>
    <dbReference type="NCBI Taxonomy" id="1658444"/>
    <lineage>
        <taxon>Eukaryota</taxon>
        <taxon>Fungi</taxon>
        <taxon>Dikarya</taxon>
        <taxon>Ascomycota</taxon>
        <taxon>Pezizomycotina</taxon>
        <taxon>Sordariomycetes</taxon>
        <taxon>Xylariomycetidae</taxon>
        <taxon>Amphisphaeriales</taxon>
        <taxon>Apiosporaceae</taxon>
        <taxon>Neoarthrinium</taxon>
    </lineage>
</organism>
<dbReference type="InterPro" id="IPR001938">
    <property type="entry name" value="Thaumatin"/>
</dbReference>
<dbReference type="SUPFAM" id="SSF49870">
    <property type="entry name" value="Osmotin, thaumatin-like protein"/>
    <property type="match status" value="1"/>
</dbReference>
<name>A0A9P9WYR0_9PEZI</name>
<dbReference type="PRINTS" id="PR00347">
    <property type="entry name" value="THAUMATIN"/>
</dbReference>
<evidence type="ECO:0000313" key="3">
    <source>
        <dbReference type="Proteomes" id="UP000829685"/>
    </source>
</evidence>
<dbReference type="AlphaFoldDB" id="A0A9P9WYR0"/>
<evidence type="ECO:0008006" key="4">
    <source>
        <dbReference type="Google" id="ProtNLM"/>
    </source>
</evidence>
<dbReference type="EMBL" id="JAFIMR010000001">
    <property type="protein sequence ID" value="KAI1881722.1"/>
    <property type="molecule type" value="Genomic_DNA"/>
</dbReference>
<evidence type="ECO:0000256" key="1">
    <source>
        <dbReference type="SAM" id="SignalP"/>
    </source>
</evidence>
<evidence type="ECO:0000313" key="2">
    <source>
        <dbReference type="EMBL" id="KAI1881722.1"/>
    </source>
</evidence>
<accession>A0A9P9WYR0</accession>
<sequence length="418" mass="44689">MSRNSEPPHSRMGSSSGRGFHHLALALLLSSQIQCALSVIFPSTHSSYKFDYLRRSPRLDPINGEAKRTLSKRENPIPLIVTNNCGDTLWPGVATQDGEGPESSGFELASGETRNMTVGPTWAGRVWGRTNCTVSNETATCVTGDCFGLLECEYSGAVPVTLAEFNLAGGDTRRQTFYDISLVDGYNLPLGIVYHPAANTSNIPPNFVNAACIATPGYLMAPNRTGIAYTNSSFPMPYEDSQTNSGISNWCPWDLQAFIPDKPGDGIYPYPDDNVERPVFDPCKSACAASNSAADCCTGDYNDPNVCKRSEYSESAKVVCPDAYSFAYDDQTSTFIIPSGGGWEVVFCPAGRSTNILATYGTQLSALASGGVVTEEMRKLAMNVSYIESVPGSSAPPGHRVSGLALVVTIVVTGLLSL</sequence>
<gene>
    <name evidence="2" type="ORF">JX265_000548</name>
</gene>
<dbReference type="PROSITE" id="PS51367">
    <property type="entry name" value="THAUMATIN_2"/>
    <property type="match status" value="1"/>
</dbReference>
<keyword evidence="3" id="KW-1185">Reference proteome</keyword>
<keyword evidence="1" id="KW-0732">Signal</keyword>
<feature type="signal peptide" evidence="1">
    <location>
        <begin position="1"/>
        <end position="38"/>
    </location>
</feature>
<protein>
    <recommendedName>
        <fullName evidence="4">Thaumatin-like protein</fullName>
    </recommendedName>
</protein>
<proteinExistence type="predicted"/>
<dbReference type="PANTHER" id="PTHR31048">
    <property type="entry name" value="OS03G0233200 PROTEIN"/>
    <property type="match status" value="1"/>
</dbReference>
<dbReference type="InterPro" id="IPR037176">
    <property type="entry name" value="Osmotin/thaumatin-like_sf"/>
</dbReference>
<feature type="chain" id="PRO_5040273559" description="Thaumatin-like protein" evidence="1">
    <location>
        <begin position="39"/>
        <end position="418"/>
    </location>
</feature>
<dbReference type="Pfam" id="PF00314">
    <property type="entry name" value="Thaumatin"/>
    <property type="match status" value="1"/>
</dbReference>
<dbReference type="Proteomes" id="UP000829685">
    <property type="component" value="Unassembled WGS sequence"/>
</dbReference>